<reference evidence="2" key="1">
    <citation type="journal article" date="2022" name="bioRxiv">
        <title>Sequencing and chromosome-scale assembly of the giantPleurodeles waltlgenome.</title>
        <authorList>
            <person name="Brown T."/>
            <person name="Elewa A."/>
            <person name="Iarovenko S."/>
            <person name="Subramanian E."/>
            <person name="Araus A.J."/>
            <person name="Petzold A."/>
            <person name="Susuki M."/>
            <person name="Suzuki K.-i.T."/>
            <person name="Hayashi T."/>
            <person name="Toyoda A."/>
            <person name="Oliveira C."/>
            <person name="Osipova E."/>
            <person name="Leigh N.D."/>
            <person name="Simon A."/>
            <person name="Yun M.H."/>
        </authorList>
    </citation>
    <scope>NUCLEOTIDE SEQUENCE</scope>
    <source>
        <strain evidence="2">20211129_DDA</strain>
        <tissue evidence="2">Liver</tissue>
    </source>
</reference>
<gene>
    <name evidence="2" type="ORF">NDU88_002222</name>
</gene>
<evidence type="ECO:0000313" key="3">
    <source>
        <dbReference type="Proteomes" id="UP001066276"/>
    </source>
</evidence>
<dbReference type="EMBL" id="JANPWB010000005">
    <property type="protein sequence ID" value="KAJ1185429.1"/>
    <property type="molecule type" value="Genomic_DNA"/>
</dbReference>
<comment type="caution">
    <text evidence="2">The sequence shown here is derived from an EMBL/GenBank/DDBJ whole genome shotgun (WGS) entry which is preliminary data.</text>
</comment>
<feature type="region of interest" description="Disordered" evidence="1">
    <location>
        <begin position="59"/>
        <end position="115"/>
    </location>
</feature>
<feature type="compositionally biased region" description="Polar residues" evidence="1">
    <location>
        <begin position="90"/>
        <end position="100"/>
    </location>
</feature>
<evidence type="ECO:0000313" key="2">
    <source>
        <dbReference type="EMBL" id="KAJ1185429.1"/>
    </source>
</evidence>
<protein>
    <submittedName>
        <fullName evidence="2">Uncharacterized protein</fullName>
    </submittedName>
</protein>
<proteinExistence type="predicted"/>
<organism evidence="2 3">
    <name type="scientific">Pleurodeles waltl</name>
    <name type="common">Iberian ribbed newt</name>
    <dbReference type="NCBI Taxonomy" id="8319"/>
    <lineage>
        <taxon>Eukaryota</taxon>
        <taxon>Metazoa</taxon>
        <taxon>Chordata</taxon>
        <taxon>Craniata</taxon>
        <taxon>Vertebrata</taxon>
        <taxon>Euteleostomi</taxon>
        <taxon>Amphibia</taxon>
        <taxon>Batrachia</taxon>
        <taxon>Caudata</taxon>
        <taxon>Salamandroidea</taxon>
        <taxon>Salamandridae</taxon>
        <taxon>Pleurodelinae</taxon>
        <taxon>Pleurodeles</taxon>
    </lineage>
</organism>
<dbReference type="AlphaFoldDB" id="A0AAV7UAM1"/>
<accession>A0AAV7UAM1</accession>
<feature type="compositionally biased region" description="Basic and acidic residues" evidence="1">
    <location>
        <begin position="59"/>
        <end position="89"/>
    </location>
</feature>
<keyword evidence="3" id="KW-1185">Reference proteome</keyword>
<sequence length="142" mass="15553">MYESGACSERRGSHDAWLASLVSTGKNVSRPAGEISFIIFVREVFCTIFSLLKNNRCRMEAASEEKEKTPVDRGEREGEAEVSRKEEGRQSQQPVKSQNANGGGNQTKSAPEVSAVLTAAQEAHLKVYSHASGEAWLTQVRP</sequence>
<dbReference type="Proteomes" id="UP001066276">
    <property type="component" value="Chromosome 3_1"/>
</dbReference>
<name>A0AAV7UAM1_PLEWA</name>
<evidence type="ECO:0000256" key="1">
    <source>
        <dbReference type="SAM" id="MobiDB-lite"/>
    </source>
</evidence>